<keyword evidence="3" id="KW-0813">Transport</keyword>
<accession>A0ABU7SVW7</accession>
<keyword evidence="4" id="KW-1003">Cell membrane</keyword>
<dbReference type="PANTHER" id="PTHR21716">
    <property type="entry name" value="TRANSMEMBRANE PROTEIN"/>
    <property type="match status" value="1"/>
</dbReference>
<proteinExistence type="inferred from homology"/>
<name>A0ABU7SVW7_9LACO</name>
<keyword evidence="7 8" id="KW-0472">Membrane</keyword>
<evidence type="ECO:0000256" key="5">
    <source>
        <dbReference type="ARBA" id="ARBA00022692"/>
    </source>
</evidence>
<feature type="transmembrane region" description="Helical" evidence="8">
    <location>
        <begin position="74"/>
        <end position="95"/>
    </location>
</feature>
<dbReference type="RefSeq" id="WP_331243103.1">
    <property type="nucleotide sequence ID" value="NZ_JAQSGJ010000002.1"/>
</dbReference>
<keyword evidence="10" id="KW-1185">Reference proteome</keyword>
<evidence type="ECO:0000313" key="10">
    <source>
        <dbReference type="Proteomes" id="UP001330016"/>
    </source>
</evidence>
<reference evidence="9 10" key="1">
    <citation type="submission" date="2023-02" db="EMBL/GenBank/DDBJ databases">
        <title>The predominant lactic acid bacteria and yeasts involved in the spontaneous fermentation of millet during the production of the traditional porridge Hausa koko in Ghana.</title>
        <authorList>
            <person name="Atter A."/>
            <person name="Diaz M."/>
        </authorList>
    </citation>
    <scope>NUCLEOTIDE SEQUENCE [LARGE SCALE GENOMIC DNA]</scope>
    <source>
        <strain evidence="9 10">FI11640</strain>
    </source>
</reference>
<evidence type="ECO:0000313" key="9">
    <source>
        <dbReference type="EMBL" id="MEE6714504.1"/>
    </source>
</evidence>
<feature type="transmembrane region" description="Helical" evidence="8">
    <location>
        <begin position="12"/>
        <end position="34"/>
    </location>
</feature>
<evidence type="ECO:0000256" key="4">
    <source>
        <dbReference type="ARBA" id="ARBA00022475"/>
    </source>
</evidence>
<feature type="transmembrane region" description="Helical" evidence="8">
    <location>
        <begin position="160"/>
        <end position="185"/>
    </location>
</feature>
<keyword evidence="5 8" id="KW-0812">Transmembrane</keyword>
<dbReference type="Pfam" id="PF01594">
    <property type="entry name" value="AI-2E_transport"/>
    <property type="match status" value="1"/>
</dbReference>
<comment type="similarity">
    <text evidence="2">Belongs to the autoinducer-2 exporter (AI-2E) (TC 2.A.86) family.</text>
</comment>
<dbReference type="EMBL" id="JAQSGK010000002">
    <property type="protein sequence ID" value="MEE6714504.1"/>
    <property type="molecule type" value="Genomic_DNA"/>
</dbReference>
<dbReference type="InterPro" id="IPR002549">
    <property type="entry name" value="AI-2E-like"/>
</dbReference>
<comment type="subcellular location">
    <subcellularLocation>
        <location evidence="1">Cell membrane</location>
        <topology evidence="1">Multi-pass membrane protein</topology>
    </subcellularLocation>
</comment>
<comment type="caution">
    <text evidence="9">The sequence shown here is derived from an EMBL/GenBank/DDBJ whole genome shotgun (WGS) entry which is preliminary data.</text>
</comment>
<gene>
    <name evidence="9" type="ORF">PS435_01420</name>
</gene>
<protein>
    <submittedName>
        <fullName evidence="9">AI-2E family transporter</fullName>
    </submittedName>
</protein>
<evidence type="ECO:0000256" key="3">
    <source>
        <dbReference type="ARBA" id="ARBA00022448"/>
    </source>
</evidence>
<evidence type="ECO:0000256" key="7">
    <source>
        <dbReference type="ARBA" id="ARBA00023136"/>
    </source>
</evidence>
<sequence>MFKEMRESKLFYWSVQILVIATLVWVFSQIGWVFTPIATFFSTLFGPIIAAGFLFYMLNPLVKLLMKLHVPRRMAIVLLFVLLLAAVALVFAAIIPNLIEQVTQVVDNFPGFLSELRKSSTAFLNTPLLRRFNLTESLTQLKLDPATILRSVLSGVSNNIGGVVSSVGSVVISTITVPVMLYYFLQDGHKLIPNIQRFFPNRLNDQISDVLTKMNETISHYVAGEALELLFVGTFTGLGYLIIGMPYALLLGVVAGFMNIIPYLGPYIGLAPALIIASTISWEQAALVCVVVVIVQQLDGNFIYPNVVGKALDIHPLTIIILLLVVGNLWGIIGMIIGVPIYAVVKTVVQYWHSIRVLREKGELTEFSTTPVRWHLPQEPPKKDK</sequence>
<evidence type="ECO:0000256" key="8">
    <source>
        <dbReference type="SAM" id="Phobius"/>
    </source>
</evidence>
<evidence type="ECO:0000256" key="6">
    <source>
        <dbReference type="ARBA" id="ARBA00022989"/>
    </source>
</evidence>
<keyword evidence="6 8" id="KW-1133">Transmembrane helix</keyword>
<feature type="transmembrane region" description="Helical" evidence="8">
    <location>
        <begin position="267"/>
        <end position="295"/>
    </location>
</feature>
<evidence type="ECO:0000256" key="2">
    <source>
        <dbReference type="ARBA" id="ARBA00009773"/>
    </source>
</evidence>
<feature type="transmembrane region" description="Helical" evidence="8">
    <location>
        <begin position="40"/>
        <end position="62"/>
    </location>
</feature>
<feature type="transmembrane region" description="Helical" evidence="8">
    <location>
        <begin position="238"/>
        <end position="261"/>
    </location>
</feature>
<dbReference type="Proteomes" id="UP001330016">
    <property type="component" value="Unassembled WGS sequence"/>
</dbReference>
<evidence type="ECO:0000256" key="1">
    <source>
        <dbReference type="ARBA" id="ARBA00004651"/>
    </source>
</evidence>
<dbReference type="PANTHER" id="PTHR21716:SF53">
    <property type="entry name" value="PERMEASE PERM-RELATED"/>
    <property type="match status" value="1"/>
</dbReference>
<organism evidence="9 10">
    <name type="scientific">Schleiferilactobacillus harbinensis</name>
    <dbReference type="NCBI Taxonomy" id="304207"/>
    <lineage>
        <taxon>Bacteria</taxon>
        <taxon>Bacillati</taxon>
        <taxon>Bacillota</taxon>
        <taxon>Bacilli</taxon>
        <taxon>Lactobacillales</taxon>
        <taxon>Lactobacillaceae</taxon>
        <taxon>Schleiferilactobacillus</taxon>
    </lineage>
</organism>